<dbReference type="HOGENOM" id="CLU_2937040_0_0_5"/>
<protein>
    <submittedName>
        <fullName evidence="1">Uncharacterized protein</fullName>
    </submittedName>
</protein>
<sequence length="60" mass="6278">MSHAPQSGTPMETRSVRSHLQSIAAGRAVVSRVLIGEGHSAFRTAIGRPGVAVETREVPA</sequence>
<proteinExistence type="predicted"/>
<dbReference type="EMBL" id="AAMO01000010">
    <property type="protein sequence ID" value="EAQ01816.1"/>
    <property type="molecule type" value="Genomic_DNA"/>
</dbReference>
<evidence type="ECO:0000313" key="2">
    <source>
        <dbReference type="Proteomes" id="UP000004318"/>
    </source>
</evidence>
<name>A3U1N5_PSEBH</name>
<dbReference type="RefSeq" id="WP_009804319.1">
    <property type="nucleotide sequence ID" value="NZ_CH724131.1"/>
</dbReference>
<organism evidence="1 2">
    <name type="scientific">Pseudooceanicola batsensis (strain ATCC BAA-863 / DSM 15984 / KCTC 12145 / HTCC2597)</name>
    <name type="common">Oceanicola batsensis</name>
    <dbReference type="NCBI Taxonomy" id="252305"/>
    <lineage>
        <taxon>Bacteria</taxon>
        <taxon>Pseudomonadati</taxon>
        <taxon>Pseudomonadota</taxon>
        <taxon>Alphaproteobacteria</taxon>
        <taxon>Rhodobacterales</taxon>
        <taxon>Paracoccaceae</taxon>
        <taxon>Pseudooceanicola</taxon>
    </lineage>
</organism>
<accession>A3U1N5</accession>
<evidence type="ECO:0000313" key="1">
    <source>
        <dbReference type="EMBL" id="EAQ01816.1"/>
    </source>
</evidence>
<keyword evidence="2" id="KW-1185">Reference proteome</keyword>
<reference evidence="1 2" key="1">
    <citation type="journal article" date="2010" name="J. Bacteriol.">
        <title>Genome sequences of Oceanicola granulosus HTCC2516(T) and Oceanicola batsensis HTCC2597(TDelta).</title>
        <authorList>
            <person name="Thrash J.C."/>
            <person name="Cho J.C."/>
            <person name="Vergin K.L."/>
            <person name="Giovannoni S.J."/>
        </authorList>
    </citation>
    <scope>NUCLEOTIDE SEQUENCE [LARGE SCALE GENOMIC DNA]</scope>
    <source>
        <strain evidence="2">ATCC BAA-863 / DSM 15984 / KCTC 12145 / HTCC2597</strain>
    </source>
</reference>
<comment type="caution">
    <text evidence="1">The sequence shown here is derived from an EMBL/GenBank/DDBJ whole genome shotgun (WGS) entry which is preliminary data.</text>
</comment>
<dbReference type="STRING" id="252305.OB2597_00325"/>
<gene>
    <name evidence="1" type="ORF">OB2597_00325</name>
</gene>
<dbReference type="Proteomes" id="UP000004318">
    <property type="component" value="Unassembled WGS sequence"/>
</dbReference>
<dbReference type="AlphaFoldDB" id="A3U1N5"/>